<name>A0ACC0VCW5_9HYPO</name>
<dbReference type="EMBL" id="CM047940">
    <property type="protein sequence ID" value="KAI9904301.1"/>
    <property type="molecule type" value="Genomic_DNA"/>
</dbReference>
<gene>
    <name evidence="1" type="ORF">N3K66_000830</name>
</gene>
<sequence>MADQVQEILEVPSEFAKDGIQFIRRCTKPDQAEFLRLCQAVGVGFLVMGAVGYVVKLIHVPLNQILVGGA</sequence>
<proteinExistence type="predicted"/>
<organism evidence="1 2">
    <name type="scientific">Trichothecium roseum</name>
    <dbReference type="NCBI Taxonomy" id="47278"/>
    <lineage>
        <taxon>Eukaryota</taxon>
        <taxon>Fungi</taxon>
        <taxon>Dikarya</taxon>
        <taxon>Ascomycota</taxon>
        <taxon>Pezizomycotina</taxon>
        <taxon>Sordariomycetes</taxon>
        <taxon>Hypocreomycetidae</taxon>
        <taxon>Hypocreales</taxon>
        <taxon>Hypocreales incertae sedis</taxon>
        <taxon>Trichothecium</taxon>
    </lineage>
</organism>
<evidence type="ECO:0000313" key="1">
    <source>
        <dbReference type="EMBL" id="KAI9904301.1"/>
    </source>
</evidence>
<comment type="caution">
    <text evidence="1">The sequence shown here is derived from an EMBL/GenBank/DDBJ whole genome shotgun (WGS) entry which is preliminary data.</text>
</comment>
<reference evidence="1" key="1">
    <citation type="submission" date="2022-10" db="EMBL/GenBank/DDBJ databases">
        <title>Complete Genome of Trichothecium roseum strain YXFP-22015, a Plant Pathogen Isolated from Citrus.</title>
        <authorList>
            <person name="Wang Y."/>
            <person name="Zhu L."/>
        </authorList>
    </citation>
    <scope>NUCLEOTIDE SEQUENCE</scope>
    <source>
        <strain evidence="1">YXFP-22015</strain>
    </source>
</reference>
<evidence type="ECO:0000313" key="2">
    <source>
        <dbReference type="Proteomes" id="UP001163324"/>
    </source>
</evidence>
<accession>A0ACC0VCW5</accession>
<protein>
    <submittedName>
        <fullName evidence="1">Uncharacterized protein</fullName>
    </submittedName>
</protein>
<dbReference type="Proteomes" id="UP001163324">
    <property type="component" value="Chromosome 1"/>
</dbReference>
<keyword evidence="2" id="KW-1185">Reference proteome</keyword>